<dbReference type="AlphaFoldDB" id="A0A423VW84"/>
<reference evidence="4 5" key="1">
    <citation type="submission" date="2015-09" db="EMBL/GenBank/DDBJ databases">
        <title>Host preference determinants of Valsa canker pathogens revealed by comparative genomics.</title>
        <authorList>
            <person name="Yin Z."/>
            <person name="Huang L."/>
        </authorList>
    </citation>
    <scope>NUCLEOTIDE SEQUENCE [LARGE SCALE GENOMIC DNA]</scope>
    <source>
        <strain evidence="4 5">SXYLt</strain>
    </source>
</reference>
<dbReference type="OrthoDB" id="47007at2759"/>
<gene>
    <name evidence="4" type="ORF">VPNG_08961</name>
</gene>
<dbReference type="Gene3D" id="1.10.287.540">
    <property type="entry name" value="Helix hairpin bin"/>
    <property type="match status" value="2"/>
</dbReference>
<dbReference type="Proteomes" id="UP000285146">
    <property type="component" value="Unassembled WGS sequence"/>
</dbReference>
<proteinExistence type="predicted"/>
<dbReference type="InParanoid" id="A0A423VW84"/>
<evidence type="ECO:0000313" key="5">
    <source>
        <dbReference type="Proteomes" id="UP000285146"/>
    </source>
</evidence>
<sequence>MAAPSQGLDISAATVVVEWVDSDGRSAFSSPLDCRGGALLDVYFDTSSKAFFKLRAPYITRLHPRELTSIYLFIPPERVTNLSVERSEDVPQPVREQLGVDIVRLQFHLSRPADFVVPSDDWFPKNTAYGGFLRLMKSLVRSTTITLYVACLSEEQLRPLCDALSHGGVRSMDEHAELGRMYLGRGGRIVTDIDALIPAQATSPEAPDPVQAGPSGAPLQESASKAGEECPPPYPPPFPPPAAYSSDAGSSKKRRRPSSSSDTDEDQTGALKRLVVEMFGKLGQEIRAIKEELRETKQEVSAMREGLRETKQEVSAIKEELRETKEEVHTIKEELRETKEEVRAMREELRETKQEVSAIKEELRETKEELHETKQELRAVQDELPQIRDSCIQYVDRNIVDVRGDMDQQISDILREADANIGLQLDEELTTAKVELRDFITDSLRVTAADIVQRLRDAEVYLDIRFDSP</sequence>
<protein>
    <submittedName>
        <fullName evidence="4">Uncharacterized protein</fullName>
    </submittedName>
</protein>
<keyword evidence="1 2" id="KW-0175">Coiled coil</keyword>
<dbReference type="PANTHER" id="PTHR32083">
    <property type="entry name" value="CILIA AND FLAGELLA-ASSOCIATED PROTEIN 58-RELATED"/>
    <property type="match status" value="1"/>
</dbReference>
<organism evidence="4 5">
    <name type="scientific">Cytospora leucostoma</name>
    <dbReference type="NCBI Taxonomy" id="1230097"/>
    <lineage>
        <taxon>Eukaryota</taxon>
        <taxon>Fungi</taxon>
        <taxon>Dikarya</taxon>
        <taxon>Ascomycota</taxon>
        <taxon>Pezizomycotina</taxon>
        <taxon>Sordariomycetes</taxon>
        <taxon>Sordariomycetidae</taxon>
        <taxon>Diaporthales</taxon>
        <taxon>Cytosporaceae</taxon>
        <taxon>Cytospora</taxon>
    </lineage>
</organism>
<dbReference type="EMBL" id="LKEB01000072">
    <property type="protein sequence ID" value="ROV95246.1"/>
    <property type="molecule type" value="Genomic_DNA"/>
</dbReference>
<evidence type="ECO:0000256" key="2">
    <source>
        <dbReference type="SAM" id="Coils"/>
    </source>
</evidence>
<keyword evidence="5" id="KW-1185">Reference proteome</keyword>
<evidence type="ECO:0000256" key="3">
    <source>
        <dbReference type="SAM" id="MobiDB-lite"/>
    </source>
</evidence>
<accession>A0A423VW84</accession>
<feature type="coiled-coil region" evidence="2">
    <location>
        <begin position="279"/>
        <end position="390"/>
    </location>
</feature>
<feature type="compositionally biased region" description="Pro residues" evidence="3">
    <location>
        <begin position="230"/>
        <end position="242"/>
    </location>
</feature>
<comment type="caution">
    <text evidence="4">The sequence shown here is derived from an EMBL/GenBank/DDBJ whole genome shotgun (WGS) entry which is preliminary data.</text>
</comment>
<feature type="region of interest" description="Disordered" evidence="3">
    <location>
        <begin position="202"/>
        <end position="269"/>
    </location>
</feature>
<evidence type="ECO:0000256" key="1">
    <source>
        <dbReference type="ARBA" id="ARBA00023054"/>
    </source>
</evidence>
<evidence type="ECO:0000313" key="4">
    <source>
        <dbReference type="EMBL" id="ROV95246.1"/>
    </source>
</evidence>
<name>A0A423VW84_9PEZI</name>